<comment type="function">
    <text evidence="10">Catalyzes the hydroxylation of the N(6)-(4-aminobutyl)-L-lysine intermediate to form hypusine, an essential post-translational modification only found in mature eIF-5A factor.</text>
</comment>
<dbReference type="EMBL" id="JAACJO010000003">
    <property type="protein sequence ID" value="KAF5360444.1"/>
    <property type="molecule type" value="Genomic_DNA"/>
</dbReference>
<dbReference type="PANTHER" id="PTHR12697:SF5">
    <property type="entry name" value="DEOXYHYPUSINE HYDROXYLASE"/>
    <property type="match status" value="1"/>
</dbReference>
<dbReference type="GO" id="GO:0019135">
    <property type="term" value="F:deoxyhypusine monooxygenase activity"/>
    <property type="evidence" value="ECO:0007669"/>
    <property type="project" value="UniProtKB-UniRule"/>
</dbReference>
<dbReference type="PANTHER" id="PTHR12697">
    <property type="entry name" value="PBS LYASE HEAT-LIKE PROTEIN"/>
    <property type="match status" value="1"/>
</dbReference>
<dbReference type="InterPro" id="IPR027517">
    <property type="entry name" value="Deoxyhypusine_hydroxylase"/>
</dbReference>
<evidence type="ECO:0000256" key="8">
    <source>
        <dbReference type="ARBA" id="ARBA00023256"/>
    </source>
</evidence>
<evidence type="ECO:0000256" key="1">
    <source>
        <dbReference type="ARBA" id="ARBA00000068"/>
    </source>
</evidence>
<feature type="compositionally biased region" description="Low complexity" evidence="12">
    <location>
        <begin position="1464"/>
        <end position="1476"/>
    </location>
</feature>
<feature type="compositionally biased region" description="Low complexity" evidence="12">
    <location>
        <begin position="1155"/>
        <end position="1172"/>
    </location>
</feature>
<feature type="compositionally biased region" description="Basic and acidic residues" evidence="12">
    <location>
        <begin position="1227"/>
        <end position="1239"/>
    </location>
</feature>
<dbReference type="SMART" id="SM00567">
    <property type="entry name" value="EZ_HEAT"/>
    <property type="match status" value="5"/>
</dbReference>
<dbReference type="InterPro" id="IPR001375">
    <property type="entry name" value="Peptidase_S9_cat"/>
</dbReference>
<evidence type="ECO:0000256" key="9">
    <source>
        <dbReference type="ARBA" id="ARBA00045876"/>
    </source>
</evidence>
<feature type="binding site" evidence="10">
    <location>
        <position position="14"/>
    </location>
    <ligand>
        <name>Fe cation</name>
        <dbReference type="ChEBI" id="CHEBI:24875"/>
        <label>1</label>
    </ligand>
</feature>
<comment type="similarity">
    <text evidence="10">Belongs to the deoxyhypusine hydroxylase family.</text>
</comment>
<evidence type="ECO:0000313" key="15">
    <source>
        <dbReference type="Proteomes" id="UP000559027"/>
    </source>
</evidence>
<feature type="domain" description="Peptidase S9 prolyl oligopeptidase catalytic" evidence="13">
    <location>
        <begin position="838"/>
        <end position="1010"/>
    </location>
</feature>
<dbReference type="HAMAP" id="MF_03101">
    <property type="entry name" value="Deoxyhypusine_hydroxylase"/>
    <property type="match status" value="1"/>
</dbReference>
<evidence type="ECO:0000256" key="5">
    <source>
        <dbReference type="ARBA" id="ARBA00023002"/>
    </source>
</evidence>
<feature type="compositionally biased region" description="Basic and acidic residues" evidence="12">
    <location>
        <begin position="1310"/>
        <end position="1362"/>
    </location>
</feature>
<feature type="compositionally biased region" description="Polar residues" evidence="12">
    <location>
        <begin position="1134"/>
        <end position="1147"/>
    </location>
</feature>
<feature type="binding site" evidence="10">
    <location>
        <position position="240"/>
    </location>
    <ligand>
        <name>Fe cation</name>
        <dbReference type="ChEBI" id="CHEBI:24875"/>
        <label>2</label>
    </ligand>
</feature>
<reference evidence="14 15" key="1">
    <citation type="journal article" date="2020" name="ISME J.">
        <title>Uncovering the hidden diversity of litter-decomposition mechanisms in mushroom-forming fungi.</title>
        <authorList>
            <person name="Floudas D."/>
            <person name="Bentzer J."/>
            <person name="Ahren D."/>
            <person name="Johansson T."/>
            <person name="Persson P."/>
            <person name="Tunlid A."/>
        </authorList>
    </citation>
    <scope>NUCLEOTIDE SEQUENCE [LARGE SCALE GENOMIC DNA]</scope>
    <source>
        <strain evidence="14 15">CBS 146.42</strain>
    </source>
</reference>
<dbReference type="SUPFAM" id="SSF48371">
    <property type="entry name" value="ARM repeat"/>
    <property type="match status" value="1"/>
</dbReference>
<dbReference type="InterPro" id="IPR011989">
    <property type="entry name" value="ARM-like"/>
</dbReference>
<dbReference type="EC" id="1.14.99.29" evidence="10"/>
<comment type="catalytic activity">
    <reaction evidence="1 10">
        <text>[eIF5A protein]-deoxyhypusine + AH2 + O2 = [eIF5A protein]-hypusine + A + H2O</text>
        <dbReference type="Rhea" id="RHEA:14101"/>
        <dbReference type="Rhea" id="RHEA-COMP:10144"/>
        <dbReference type="Rhea" id="RHEA-COMP:12592"/>
        <dbReference type="ChEBI" id="CHEBI:13193"/>
        <dbReference type="ChEBI" id="CHEBI:15377"/>
        <dbReference type="ChEBI" id="CHEBI:15379"/>
        <dbReference type="ChEBI" id="CHEBI:17499"/>
        <dbReference type="ChEBI" id="CHEBI:82657"/>
        <dbReference type="ChEBI" id="CHEBI:91175"/>
        <dbReference type="EC" id="1.14.99.29"/>
    </reaction>
</comment>
<comment type="caution">
    <text evidence="14">The sequence shown here is derived from an EMBL/GenBank/DDBJ whole genome shotgun (WGS) entry which is preliminary data.</text>
</comment>
<evidence type="ECO:0000256" key="7">
    <source>
        <dbReference type="ARBA" id="ARBA00023033"/>
    </source>
</evidence>
<dbReference type="Pfam" id="PF03130">
    <property type="entry name" value="HEAT_PBS"/>
    <property type="match status" value="1"/>
</dbReference>
<comment type="function">
    <text evidence="9">Catalyzes the hydroxylation of the N(6)-(4-aminobutyl)-L-lysine intermediate produced by deoxyhypusine synthase/DHPS on a critical lysine of the eukaryotic translation initiation factor 5A/eIF-5A. This is the second step of the post-translational modification of that lysine into an unusual amino acid residue named hypusine. Hypusination is unique to mature eIF-5A factor and is essential for its function.</text>
</comment>
<keyword evidence="8 10" id="KW-0386">Hypusine biosynthesis</keyword>
<evidence type="ECO:0000256" key="6">
    <source>
        <dbReference type="ARBA" id="ARBA00023004"/>
    </source>
</evidence>
<dbReference type="Gene3D" id="3.40.50.1820">
    <property type="entry name" value="alpha/beta hydrolase"/>
    <property type="match status" value="1"/>
</dbReference>
<dbReference type="Pfam" id="PF13646">
    <property type="entry name" value="HEAT_2"/>
    <property type="match status" value="2"/>
</dbReference>
<dbReference type="GO" id="GO:0046872">
    <property type="term" value="F:metal ion binding"/>
    <property type="evidence" value="ECO:0007669"/>
    <property type="project" value="UniProtKB-KW"/>
</dbReference>
<evidence type="ECO:0000259" key="13">
    <source>
        <dbReference type="Pfam" id="PF00326"/>
    </source>
</evidence>
<feature type="compositionally biased region" description="Acidic residues" evidence="12">
    <location>
        <begin position="1120"/>
        <end position="1131"/>
    </location>
</feature>
<organism evidence="14 15">
    <name type="scientific">Leucocoprinus leucothites</name>
    <dbReference type="NCBI Taxonomy" id="201217"/>
    <lineage>
        <taxon>Eukaryota</taxon>
        <taxon>Fungi</taxon>
        <taxon>Dikarya</taxon>
        <taxon>Basidiomycota</taxon>
        <taxon>Agaricomycotina</taxon>
        <taxon>Agaricomycetes</taxon>
        <taxon>Agaricomycetidae</taxon>
        <taxon>Agaricales</taxon>
        <taxon>Agaricineae</taxon>
        <taxon>Agaricaceae</taxon>
        <taxon>Leucocoprinus</taxon>
    </lineage>
</organism>
<gene>
    <name evidence="10" type="primary">LIA1</name>
    <name evidence="14" type="ORF">D9756_004709</name>
</gene>
<comment type="pathway">
    <text evidence="2 10">Protein modification; eIF5A hypusination.</text>
</comment>
<dbReference type="GO" id="GO:0008236">
    <property type="term" value="F:serine-type peptidase activity"/>
    <property type="evidence" value="ECO:0007669"/>
    <property type="project" value="InterPro"/>
</dbReference>
<feature type="region of interest" description="Disordered" evidence="12">
    <location>
        <begin position="1278"/>
        <end position="1495"/>
    </location>
</feature>
<dbReference type="GO" id="GO:0005634">
    <property type="term" value="C:nucleus"/>
    <property type="evidence" value="ECO:0007669"/>
    <property type="project" value="UniProtKB-SubCell"/>
</dbReference>
<accession>A0A8H5LKF7</accession>
<feature type="repeat" description="HEAT" evidence="11">
    <location>
        <begin position="27"/>
        <end position="67"/>
    </location>
</feature>
<keyword evidence="7 10" id="KW-0503">Monooxygenase</keyword>
<keyword evidence="15" id="KW-1185">Reference proteome</keyword>
<dbReference type="OrthoDB" id="421002at2759"/>
<proteinExistence type="inferred from homology"/>
<dbReference type="Gene3D" id="1.25.10.10">
    <property type="entry name" value="Leucine-rich Repeat Variant"/>
    <property type="match status" value="2"/>
</dbReference>
<keyword evidence="4" id="KW-0677">Repeat</keyword>
<feature type="binding site" evidence="10">
    <location>
        <position position="206"/>
    </location>
    <ligand>
        <name>Fe cation</name>
        <dbReference type="ChEBI" id="CHEBI:24875"/>
        <label>2</label>
    </ligand>
</feature>
<dbReference type="Pfam" id="PF00326">
    <property type="entry name" value="Peptidase_S9"/>
    <property type="match status" value="1"/>
</dbReference>
<dbReference type="Proteomes" id="UP000559027">
    <property type="component" value="Unassembled WGS sequence"/>
</dbReference>
<dbReference type="UniPathway" id="UPA00354"/>
<dbReference type="SUPFAM" id="SSF53474">
    <property type="entry name" value="alpha/beta-Hydrolases"/>
    <property type="match status" value="1"/>
</dbReference>
<evidence type="ECO:0000256" key="12">
    <source>
        <dbReference type="SAM" id="MobiDB-lite"/>
    </source>
</evidence>
<dbReference type="PROSITE" id="PS50077">
    <property type="entry name" value="HEAT_REPEAT"/>
    <property type="match status" value="1"/>
</dbReference>
<evidence type="ECO:0000313" key="14">
    <source>
        <dbReference type="EMBL" id="KAF5360444.1"/>
    </source>
</evidence>
<comment type="cofactor">
    <cofactor evidence="10">
        <name>Fe(2+)</name>
        <dbReference type="ChEBI" id="CHEBI:29033"/>
    </cofactor>
    <text evidence="10">Binds 2 Fe(2+) ions per subunit.</text>
</comment>
<comment type="subcellular location">
    <subcellularLocation>
        <location evidence="10">Cytoplasm</location>
    </subcellularLocation>
    <subcellularLocation>
        <location evidence="10">Nucleus</location>
    </subcellularLocation>
</comment>
<sequence length="1495" mass="166537">MFRFADDSALLKHELAYCLGQMKLSSALPTLESVLRNQNEDPMVRHEAAEAMGAISSSASLPVLKEFLTDSNRSVRETCEIALAKIEWDNSPEGQKHALALQSTGDTPTYTSIDPAPATSGLLSGAPKPELVSPSQISSLQKDLTNPELPLFQRYRAMFALRNIGTAEAVDALASGFSDDSALFKFVLPPTDKLTSHSNPCFYDRHEIAFIFGQMLSPHSVPSLLKVLQNTSESDMVRHEAAEALGGIATPEVLPHLKEWMRREDAPRVVRESCQVAIDMWEYENSGEFQYANGLTAEISLSPSISSSPPMNTNFALKEGTDRFAPKDLVELERPSAAVPNQAGDLAFVTVSKYSFEDKNDLITVATRNHKTLVVLPLESTFASAEFPLDKGEVFWLTGTTLAHVVEGKNSNLEIYAHDCIGSYSTATASDEPLKVSTEGRLIGSIPSKTATNFRFNPASKHLVFSDNVYEDGNLTSVKEQDEAWENRGNSAYVYDETYVRHWDTWIGPKKTQLFSVLLHLDPDRVWKMGEEFHAPLKGTGHHSPVEPLGGTEDFDVSENHIVYTTMDPQLPPATHTKQNIYIVDIMGRTQPRELTSGKQGATHNPVFSKQGDKVAWLELDKDGYESDRAKIVVYDLHKDVRYTLTQHWDRSPEELAFNQEGTFIYFTAGDQAKTKIYYLPVPPTPSHSTTNPQLDKLYTEPSVLTSTGVASGIYPLHPGRLLFTRSSLTSPNDVFLIQHLPRYLSEYTDPKSAEGVKPEGDIQQVTRFTEAKLAGKRLSPGEEFYFTGVDDKRVHGWAFKSRGWEEGQKKKYPVVFLIHGGPQSAWMDSWSTRWNPNEFTDAIKEDGEEKPFIDMINGWKFALEKYPEIDPDRAVAAGASWGGYAINWIQGHPEYGFGFKALVCHDGEFDSNYDGLSTDELFFFNDQYDGRPWDEKSKRLSTKYSPSSYVHKWSTPQLLIHGSKDYRLPETEGIAAFHALQQLGVPSRLVIFPDEGHWVLKHGNSTKREELTNKQIRIVTGGRDTSSVGKSFFHLDKEFLLPLLTEKDNESVKRLRLVTEADCWAGHGAGLRQDSLIRPLAIPQKRTLSGLGKDRDEAFPFWDQLLAAKTIQVKLSKDDSDDDGSSDESDPSPTTTLLDRTSTGILSNKAPKRGTPASASASGSATPTLLTPVPSSSTNLLVTAKREAAKRTLYSRFFRGPILGPDSSDLAIDNEPGSSSSGAELSTKKPRIDSKTSEWDNPITSNLKNGGRTPMAIAKAKLVDAKDASIPTSFTVAAAAADRKTRSKDNKTNSKKRKRDEGESDEGNNEDKEKKKRKESEEERKARKEKEKAEKKERKRAEKMEKRKKDKAGEKQVEDKKSKKCKRPSDSSTLVIPVSDPRKDSLDVDAHVPEAKKQRKEKVVEKTDKKKDKKRRKENEGEVTDEDERKRRKRERKEAKKIALASESVSPKPGTNLDPANASPSNPGSTTPTTSEQDVPESKKKKKKRKSTAE</sequence>
<evidence type="ECO:0000256" key="11">
    <source>
        <dbReference type="PROSITE-ProRule" id="PRU00103"/>
    </source>
</evidence>
<keyword evidence="5 10" id="KW-0560">Oxidoreductase</keyword>
<keyword evidence="10" id="KW-0539">Nucleus</keyword>
<keyword evidence="10" id="KW-0963">Cytoplasm</keyword>
<dbReference type="SUPFAM" id="SSF82171">
    <property type="entry name" value="DPP6 N-terminal domain-like"/>
    <property type="match status" value="1"/>
</dbReference>
<name>A0A8H5LKF7_9AGAR</name>
<keyword evidence="3 10" id="KW-0479">Metal-binding</keyword>
<feature type="compositionally biased region" description="Basic and acidic residues" evidence="12">
    <location>
        <begin position="1381"/>
        <end position="1411"/>
    </location>
</feature>
<feature type="binding site" evidence="10">
    <location>
        <position position="13"/>
    </location>
    <ligand>
        <name>Fe cation</name>
        <dbReference type="ChEBI" id="CHEBI:24875"/>
        <label>1</label>
    </ligand>
</feature>
<evidence type="ECO:0000256" key="4">
    <source>
        <dbReference type="ARBA" id="ARBA00022737"/>
    </source>
</evidence>
<evidence type="ECO:0000256" key="10">
    <source>
        <dbReference type="HAMAP-Rule" id="MF_03101"/>
    </source>
</evidence>
<evidence type="ECO:0000256" key="2">
    <source>
        <dbReference type="ARBA" id="ARBA00005041"/>
    </source>
</evidence>
<feature type="binding site" evidence="10">
    <location>
        <position position="46"/>
    </location>
    <ligand>
        <name>Fe cation</name>
        <dbReference type="ChEBI" id="CHEBI:24875"/>
        <label>1</label>
    </ligand>
</feature>
<dbReference type="InterPro" id="IPR021133">
    <property type="entry name" value="HEAT_type_2"/>
</dbReference>
<dbReference type="GO" id="GO:0006508">
    <property type="term" value="P:proteolysis"/>
    <property type="evidence" value="ECO:0007669"/>
    <property type="project" value="InterPro"/>
</dbReference>
<protein>
    <recommendedName>
        <fullName evidence="10">Deoxyhypusine hydroxylase</fullName>
        <shortName evidence="10">DOHH</shortName>
        <ecNumber evidence="10">1.14.99.29</ecNumber>
    </recommendedName>
    <alternativeName>
        <fullName evidence="10">Deoxyhypusine dioxygenase</fullName>
    </alternativeName>
    <alternativeName>
        <fullName evidence="10">Deoxyhypusine monooxygenase</fullName>
    </alternativeName>
</protein>
<evidence type="ECO:0000256" key="3">
    <source>
        <dbReference type="ARBA" id="ARBA00022723"/>
    </source>
</evidence>
<keyword evidence="6 10" id="KW-0408">Iron</keyword>
<feature type="region of interest" description="Disordered" evidence="12">
    <location>
        <begin position="1117"/>
        <end position="1176"/>
    </location>
</feature>
<feature type="compositionally biased region" description="Basic residues" evidence="12">
    <location>
        <begin position="1484"/>
        <end position="1495"/>
    </location>
</feature>
<dbReference type="InterPro" id="IPR016024">
    <property type="entry name" value="ARM-type_fold"/>
</dbReference>
<feature type="binding site" evidence="10">
    <location>
        <position position="47"/>
    </location>
    <ligand>
        <name>Fe cation</name>
        <dbReference type="ChEBI" id="CHEBI:24875"/>
        <label>1</label>
    </ligand>
</feature>
<feature type="binding site" evidence="10">
    <location>
        <position position="239"/>
    </location>
    <ligand>
        <name>Fe cation</name>
        <dbReference type="ChEBI" id="CHEBI:24875"/>
        <label>2</label>
    </ligand>
</feature>
<feature type="compositionally biased region" description="Basic and acidic residues" evidence="12">
    <location>
        <begin position="1282"/>
        <end position="1293"/>
    </location>
</feature>
<dbReference type="GO" id="GO:0005737">
    <property type="term" value="C:cytoplasm"/>
    <property type="evidence" value="ECO:0007669"/>
    <property type="project" value="UniProtKB-SubCell"/>
</dbReference>
<feature type="region of interest" description="Disordered" evidence="12">
    <location>
        <begin position="1206"/>
        <end position="1255"/>
    </location>
</feature>
<dbReference type="InterPro" id="IPR029058">
    <property type="entry name" value="AB_hydrolase_fold"/>
</dbReference>
<feature type="binding site" evidence="10">
    <location>
        <position position="207"/>
    </location>
    <ligand>
        <name>Fe cation</name>
        <dbReference type="ChEBI" id="CHEBI:24875"/>
        <label>2</label>
    </ligand>
</feature>
<dbReference type="InterPro" id="IPR004155">
    <property type="entry name" value="PBS_lyase_HEAT"/>
</dbReference>